<name>A0AAE3ZIA8_9ACTN</name>
<dbReference type="EMBL" id="JAVDXW010000001">
    <property type="protein sequence ID" value="MDR7304103.1"/>
    <property type="molecule type" value="Genomic_DNA"/>
</dbReference>
<reference evidence="2" key="1">
    <citation type="submission" date="2023-07" db="EMBL/GenBank/DDBJ databases">
        <title>Sequencing the genomes of 1000 actinobacteria strains.</title>
        <authorList>
            <person name="Klenk H.-P."/>
        </authorList>
    </citation>
    <scope>NUCLEOTIDE SEQUENCE</scope>
    <source>
        <strain evidence="2">DSM 45977</strain>
    </source>
</reference>
<dbReference type="InterPro" id="IPR017439">
    <property type="entry name" value="Amidohydrolase"/>
</dbReference>
<feature type="domain" description="Peptidase M20 dimerisation" evidence="1">
    <location>
        <begin position="192"/>
        <end position="288"/>
    </location>
</feature>
<dbReference type="Gene3D" id="3.40.630.10">
    <property type="entry name" value="Zn peptidases"/>
    <property type="match status" value="1"/>
</dbReference>
<keyword evidence="3" id="KW-1185">Reference proteome</keyword>
<dbReference type="InterPro" id="IPR036264">
    <property type="entry name" value="Bact_exopeptidase_dim_dom"/>
</dbReference>
<evidence type="ECO:0000259" key="1">
    <source>
        <dbReference type="Pfam" id="PF07687"/>
    </source>
</evidence>
<comment type="caution">
    <text evidence="2">The sequence shown here is derived from an EMBL/GenBank/DDBJ whole genome shotgun (WGS) entry which is preliminary data.</text>
</comment>
<dbReference type="SUPFAM" id="SSF55031">
    <property type="entry name" value="Bacterial exopeptidase dimerisation domain"/>
    <property type="match status" value="1"/>
</dbReference>
<dbReference type="SUPFAM" id="SSF53187">
    <property type="entry name" value="Zn-dependent exopeptidases"/>
    <property type="match status" value="1"/>
</dbReference>
<dbReference type="PANTHER" id="PTHR11014:SF63">
    <property type="entry name" value="METALLOPEPTIDASE, PUTATIVE (AFU_ORTHOLOGUE AFUA_6G09600)-RELATED"/>
    <property type="match status" value="1"/>
</dbReference>
<dbReference type="Pfam" id="PF01546">
    <property type="entry name" value="Peptidase_M20"/>
    <property type="match status" value="1"/>
</dbReference>
<gene>
    <name evidence="2" type="ORF">JOF55_004284</name>
</gene>
<dbReference type="Proteomes" id="UP001180845">
    <property type="component" value="Unassembled WGS sequence"/>
</dbReference>
<evidence type="ECO:0000313" key="3">
    <source>
        <dbReference type="Proteomes" id="UP001180845"/>
    </source>
</evidence>
<dbReference type="GO" id="GO:0047980">
    <property type="term" value="F:hippurate hydrolase activity"/>
    <property type="evidence" value="ECO:0007669"/>
    <property type="project" value="UniProtKB-EC"/>
</dbReference>
<dbReference type="NCBIfam" id="TIGR01891">
    <property type="entry name" value="amidohydrolases"/>
    <property type="match status" value="1"/>
</dbReference>
<proteinExistence type="predicted"/>
<dbReference type="Pfam" id="PF07687">
    <property type="entry name" value="M20_dimer"/>
    <property type="match status" value="1"/>
</dbReference>
<dbReference type="InterPro" id="IPR002933">
    <property type="entry name" value="Peptidase_M20"/>
</dbReference>
<accession>A0AAE3ZIA8</accession>
<dbReference type="AlphaFoldDB" id="A0AAE3ZIA8"/>
<organism evidence="2 3">
    <name type="scientific">Haloactinomyces albus</name>
    <dbReference type="NCBI Taxonomy" id="1352928"/>
    <lineage>
        <taxon>Bacteria</taxon>
        <taxon>Bacillati</taxon>
        <taxon>Actinomycetota</taxon>
        <taxon>Actinomycetes</taxon>
        <taxon>Actinopolysporales</taxon>
        <taxon>Actinopolysporaceae</taxon>
        <taxon>Haloactinomyces</taxon>
    </lineage>
</organism>
<evidence type="ECO:0000313" key="2">
    <source>
        <dbReference type="EMBL" id="MDR7304103.1"/>
    </source>
</evidence>
<dbReference type="RefSeq" id="WP_310277305.1">
    <property type="nucleotide sequence ID" value="NZ_JAVDXW010000001.1"/>
</dbReference>
<dbReference type="Gene3D" id="3.30.70.360">
    <property type="match status" value="1"/>
</dbReference>
<protein>
    <submittedName>
        <fullName evidence="2">Hippurate hydrolase</fullName>
        <ecNumber evidence="2">3.5.1.32</ecNumber>
    </submittedName>
</protein>
<dbReference type="EC" id="3.5.1.32" evidence="2"/>
<dbReference type="InterPro" id="IPR011650">
    <property type="entry name" value="Peptidase_M20_dimer"/>
</dbReference>
<sequence>MPAAPSTVFETGLSEHVPHWQEVYRDLHAHPELAFVEHRTAAVVAREMRAAGGWDVTEGVGGTGVVGVLRNGAGPVVLLRADMDGLPVQEDTGLSYASAEAGCMHACGHDVHATCLLGACHQLAAHPDAWRGTVVAVFQPAEEIGKGARAMLDDGLLERFPAPAVCLGQHVGPFPAGVVVTRPGTLMAAADSLRVSLHGAGGHASTPHLAVDPVVLAAAVVMRLQAFSARQASRSPATMLTAGALHAGTAANIIPDRAELLLSLRTFSTQAREEALATVERIVRSEAETFQVPKEPDIERYDSFPLTANTDGVTQQVIDALDATGAPVRTLPSPLAASEDFGVFGTAAGCPSVFWHFGGTDTALFSAEDLARLEEGTLPPGLPSNHSPRYAPDPAPALSAGMRNLLAAAAVWLCPDGTGRSC</sequence>
<dbReference type="PANTHER" id="PTHR11014">
    <property type="entry name" value="PEPTIDASE M20 FAMILY MEMBER"/>
    <property type="match status" value="1"/>
</dbReference>
<keyword evidence="2" id="KW-0378">Hydrolase</keyword>